<dbReference type="InterPro" id="IPR036754">
    <property type="entry name" value="YbaK/aa-tRNA-synt-asso_dom_sf"/>
</dbReference>
<reference evidence="2 3" key="1">
    <citation type="submission" date="2017-03" db="EMBL/GenBank/DDBJ databases">
        <title>Genome sequence of Clostridium oryzae DSM 28571.</title>
        <authorList>
            <person name="Poehlein A."/>
            <person name="Daniel R."/>
        </authorList>
    </citation>
    <scope>NUCLEOTIDE SEQUENCE [LARGE SCALE GENOMIC DNA]</scope>
    <source>
        <strain evidence="2 3">DSM 28571</strain>
    </source>
</reference>
<dbReference type="Gene3D" id="3.90.960.10">
    <property type="entry name" value="YbaK/aminoacyl-tRNA synthetase-associated domain"/>
    <property type="match status" value="1"/>
</dbReference>
<sequence length="144" mass="16533">MSISNVVNLFLKKGIECFIINPMEESNDSQICVTKPSVFRIGSNYITIIMEEKVRISYEKFIDKFKTTPRQLSRTEIHTELGFSRENINLAELIKSTEIYFDSSLKQKSHFYTSAGLKNLLIAVNPNDAITLTDGKWIDISYKL</sequence>
<dbReference type="AlphaFoldDB" id="A0A1V4IUJ2"/>
<dbReference type="OrthoDB" id="9809296at2"/>
<accession>A0A1V4IUJ2</accession>
<gene>
    <name evidence="2" type="ORF">CLORY_12420</name>
</gene>
<protein>
    <recommendedName>
        <fullName evidence="1">YbaK/aminoacyl-tRNA synthetase-associated domain-containing protein</fullName>
    </recommendedName>
</protein>
<keyword evidence="3" id="KW-1185">Reference proteome</keyword>
<dbReference type="RefSeq" id="WP_079422655.1">
    <property type="nucleotide sequence ID" value="NZ_MZGV01000009.1"/>
</dbReference>
<name>A0A1V4IUJ2_9CLOT</name>
<evidence type="ECO:0000259" key="1">
    <source>
        <dbReference type="Pfam" id="PF04073"/>
    </source>
</evidence>
<comment type="caution">
    <text evidence="2">The sequence shown here is derived from an EMBL/GenBank/DDBJ whole genome shotgun (WGS) entry which is preliminary data.</text>
</comment>
<evidence type="ECO:0000313" key="3">
    <source>
        <dbReference type="Proteomes" id="UP000190080"/>
    </source>
</evidence>
<dbReference type="SUPFAM" id="SSF55826">
    <property type="entry name" value="YbaK/ProRS associated domain"/>
    <property type="match status" value="1"/>
</dbReference>
<proteinExistence type="predicted"/>
<dbReference type="Pfam" id="PF04073">
    <property type="entry name" value="tRNA_edit"/>
    <property type="match status" value="1"/>
</dbReference>
<feature type="domain" description="YbaK/aminoacyl-tRNA synthetase-associated" evidence="1">
    <location>
        <begin position="34"/>
        <end position="130"/>
    </location>
</feature>
<dbReference type="EMBL" id="MZGV01000009">
    <property type="protein sequence ID" value="OPJ63455.1"/>
    <property type="molecule type" value="Genomic_DNA"/>
</dbReference>
<dbReference type="STRING" id="1450648.CLORY_12420"/>
<dbReference type="GO" id="GO:0002161">
    <property type="term" value="F:aminoacyl-tRNA deacylase activity"/>
    <property type="evidence" value="ECO:0007669"/>
    <property type="project" value="InterPro"/>
</dbReference>
<evidence type="ECO:0000313" key="2">
    <source>
        <dbReference type="EMBL" id="OPJ63455.1"/>
    </source>
</evidence>
<dbReference type="Proteomes" id="UP000190080">
    <property type="component" value="Unassembled WGS sequence"/>
</dbReference>
<dbReference type="InterPro" id="IPR007214">
    <property type="entry name" value="YbaK/aa-tRNA-synth-assoc-dom"/>
</dbReference>
<organism evidence="2 3">
    <name type="scientific">Clostridium oryzae</name>
    <dbReference type="NCBI Taxonomy" id="1450648"/>
    <lineage>
        <taxon>Bacteria</taxon>
        <taxon>Bacillati</taxon>
        <taxon>Bacillota</taxon>
        <taxon>Clostridia</taxon>
        <taxon>Eubacteriales</taxon>
        <taxon>Clostridiaceae</taxon>
        <taxon>Clostridium</taxon>
    </lineage>
</organism>